<feature type="compositionally biased region" description="Basic and acidic residues" evidence="1">
    <location>
        <begin position="9"/>
        <end position="21"/>
    </location>
</feature>
<dbReference type="Proteomes" id="UP001479520">
    <property type="component" value="Chromosome"/>
</dbReference>
<protein>
    <submittedName>
        <fullName evidence="2">Uncharacterized protein</fullName>
    </submittedName>
</protein>
<evidence type="ECO:0000256" key="1">
    <source>
        <dbReference type="SAM" id="MobiDB-lite"/>
    </source>
</evidence>
<evidence type="ECO:0000313" key="2">
    <source>
        <dbReference type="EMBL" id="WZJ20931.1"/>
    </source>
</evidence>
<keyword evidence="3" id="KW-1185">Reference proteome</keyword>
<sequence>MLAPLENRAILEKEPAEPQSALERENAALRRALQKARSSQKRMITLNAARSIEQANRIAVLETQSSNLRARIAQLESGQAIIELGRQLMELREANEQLIVAAQRVWHLDKTICAAHRECERLARERDDLAFRLCQHASHHIEH</sequence>
<proteinExistence type="predicted"/>
<name>A0ABZ2XI49_9RHOO</name>
<accession>A0ABZ2XI49</accession>
<reference evidence="2 3" key="1">
    <citation type="submission" date="2024-04" db="EMBL/GenBank/DDBJ databases">
        <title>Dissimilatory iodate-reducing microorganisms contribute to the enrichment of iodine in groundwater.</title>
        <authorList>
            <person name="Jiang Z."/>
        </authorList>
    </citation>
    <scope>NUCLEOTIDE SEQUENCE [LARGE SCALE GENOMIC DNA]</scope>
    <source>
        <strain evidence="2 3">NCP973</strain>
    </source>
</reference>
<organism evidence="2 3">
    <name type="scientific">Azonexus hydrophilus</name>
    <dbReference type="NCBI Taxonomy" id="418702"/>
    <lineage>
        <taxon>Bacteria</taxon>
        <taxon>Pseudomonadati</taxon>
        <taxon>Pseudomonadota</taxon>
        <taxon>Betaproteobacteria</taxon>
        <taxon>Rhodocyclales</taxon>
        <taxon>Azonexaceae</taxon>
        <taxon>Azonexus</taxon>
    </lineage>
</organism>
<dbReference type="RefSeq" id="WP_028994743.1">
    <property type="nucleotide sequence ID" value="NZ_CP151406.1"/>
</dbReference>
<feature type="region of interest" description="Disordered" evidence="1">
    <location>
        <begin position="1"/>
        <end position="21"/>
    </location>
</feature>
<gene>
    <name evidence="2" type="ORF">AADV58_13400</name>
</gene>
<dbReference type="EMBL" id="CP151406">
    <property type="protein sequence ID" value="WZJ20931.1"/>
    <property type="molecule type" value="Genomic_DNA"/>
</dbReference>
<evidence type="ECO:0000313" key="3">
    <source>
        <dbReference type="Proteomes" id="UP001479520"/>
    </source>
</evidence>